<dbReference type="GO" id="GO:1990918">
    <property type="term" value="P:double-strand break repair involved in meiotic recombination"/>
    <property type="evidence" value="ECO:0007669"/>
    <property type="project" value="InterPro"/>
</dbReference>
<reference evidence="2" key="2">
    <citation type="submission" date="2025-09" db="UniProtKB">
        <authorList>
            <consortium name="Ensembl"/>
        </authorList>
    </citation>
    <scope>IDENTIFICATION</scope>
</reference>
<dbReference type="Pfam" id="PF15710">
    <property type="entry name" value="Brme1"/>
    <property type="match status" value="1"/>
</dbReference>
<accession>A0A2K5ENC7</accession>
<sequence>MCQVRGLPLPDWSCCGNRWPRTRGGAPEAGEPRPIFQGEDKMPKRKKLGTSGEGICPSKPLKNPRLEDSDGDLQSSTLGCLHHPEVLEGKLGPVPSTQQHGEEPGKAVSSSPNKETGAPCRLLHQPEKEPASLPPSQNSVGRFVPQFAKSRKTVPRTGGMKDEDLGSGPFSPETLPESSAQQAGCQLLAETLGLPLQEAMEPGDPMQADGAHPKQSSQSPVKAVSSSGDSQPEDPPGRGMGWSASQRASQDHPSEQGTDNSRPETERAPGDHGQKEHLPSSDSEGKEPDRGAPQEGGAQRTAGAGLPGGPQEEGGNVPCTSASVPTSDPALGLGPTSWCLEPGSVAQGSPDSQQTPSRMGREREGTHSSLECSSLGMDVITDLSTDPTELEEKALEVAGPDRQVSAMSPASPERKATDGGHRRALPGCTPLTGETTGGRGEAGQDDNPHNDVPVGPAASLALAPGSRQPMMGAGDSGHPSLDAGPCVCQKQEPGPAQEAAESGSQNLEQDLKGLGLTPQASVLLEHKEATDGPLQEPGTQQGGPDTTLDLAGQRDHLPHSADQATWADSSAVELDFLPDSQIQDALDASDFEAPPEQLFPSGSKPGPCWPGPSPHASEDPVAVARAQPRTFVGIQACEAPRMEDATNVVRGLIVELSNLNRMIMGTHRDLEAFKRLNYWKTKPGGKAPCLTLQRGLGMSLEGTNPGGSCRRL</sequence>
<gene>
    <name evidence="2" type="primary">BRME1</name>
</gene>
<dbReference type="PANTHER" id="PTHR14583:SF0">
    <property type="entry name" value="BREAK REPAIR MEIOTIC RECOMBINASE RECRUITMENT FACTOR 1"/>
    <property type="match status" value="1"/>
</dbReference>
<feature type="compositionally biased region" description="Polar residues" evidence="1">
    <location>
        <begin position="346"/>
        <end position="357"/>
    </location>
</feature>
<protein>
    <submittedName>
        <fullName evidence="2">Break repair meiotic recombinase recruitment factor 1</fullName>
    </submittedName>
</protein>
<dbReference type="Ensembl" id="ENSANAT00000052775.1">
    <property type="protein sequence ID" value="ENSANAP00000034711.1"/>
    <property type="gene ID" value="ENSANAG00000034942.1"/>
</dbReference>
<evidence type="ECO:0000256" key="1">
    <source>
        <dbReference type="SAM" id="MobiDB-lite"/>
    </source>
</evidence>
<name>A0A2K5ENC7_AOTNA</name>
<evidence type="ECO:0000313" key="3">
    <source>
        <dbReference type="Proteomes" id="UP000233020"/>
    </source>
</evidence>
<dbReference type="Proteomes" id="UP000233020">
    <property type="component" value="Unplaced"/>
</dbReference>
<feature type="compositionally biased region" description="Basic and acidic residues" evidence="1">
    <location>
        <begin position="412"/>
        <end position="421"/>
    </location>
</feature>
<dbReference type="STRING" id="37293.ENSANAP00000034711"/>
<dbReference type="GeneTree" id="ENSGT00390000016855"/>
<dbReference type="PANTHER" id="PTHR14583">
    <property type="entry name" value="UNCHARACTERIZED PROTEIN C19ORF57 FAMILY MEMBER"/>
    <property type="match status" value="1"/>
</dbReference>
<dbReference type="InterPro" id="IPR031441">
    <property type="entry name" value="Brme1"/>
</dbReference>
<evidence type="ECO:0000313" key="2">
    <source>
        <dbReference type="Ensembl" id="ENSANAP00000034711.1"/>
    </source>
</evidence>
<reference evidence="2" key="1">
    <citation type="submission" date="2025-08" db="UniProtKB">
        <authorList>
            <consortium name="Ensembl"/>
        </authorList>
    </citation>
    <scope>IDENTIFICATION</scope>
</reference>
<organism evidence="2 3">
    <name type="scientific">Aotus nancymaae</name>
    <name type="common">Ma's night monkey</name>
    <dbReference type="NCBI Taxonomy" id="37293"/>
    <lineage>
        <taxon>Eukaryota</taxon>
        <taxon>Metazoa</taxon>
        <taxon>Chordata</taxon>
        <taxon>Craniata</taxon>
        <taxon>Vertebrata</taxon>
        <taxon>Euteleostomi</taxon>
        <taxon>Mammalia</taxon>
        <taxon>Eutheria</taxon>
        <taxon>Euarchontoglires</taxon>
        <taxon>Primates</taxon>
        <taxon>Haplorrhini</taxon>
        <taxon>Platyrrhini</taxon>
        <taxon>Aotidae</taxon>
        <taxon>Aotus</taxon>
    </lineage>
</organism>
<dbReference type="AlphaFoldDB" id="A0A2K5ENC7"/>
<dbReference type="OMA" id="HETQEPT"/>
<feature type="compositionally biased region" description="Low complexity" evidence="1">
    <location>
        <begin position="214"/>
        <end position="227"/>
    </location>
</feature>
<feature type="region of interest" description="Disordered" evidence="1">
    <location>
        <begin position="16"/>
        <end position="557"/>
    </location>
</feature>
<proteinExistence type="predicted"/>
<keyword evidence="3" id="KW-1185">Reference proteome</keyword>
<feature type="compositionally biased region" description="Basic and acidic residues" evidence="1">
    <location>
        <begin position="261"/>
        <end position="292"/>
    </location>
</feature>